<gene>
    <name evidence="10" type="primary">glyS</name>
    <name evidence="12" type="ORF">IC620_02220</name>
</gene>
<dbReference type="AlphaFoldDB" id="A0A926RSG8"/>
<keyword evidence="6 10" id="KW-0067">ATP-binding</keyword>
<keyword evidence="7 10" id="KW-0648">Protein biosynthesis</keyword>
<dbReference type="GO" id="GO:0006420">
    <property type="term" value="P:arginyl-tRNA aminoacylation"/>
    <property type="evidence" value="ECO:0007669"/>
    <property type="project" value="InterPro"/>
</dbReference>
<dbReference type="GO" id="GO:0006426">
    <property type="term" value="P:glycyl-tRNA aminoacylation"/>
    <property type="evidence" value="ECO:0007669"/>
    <property type="project" value="UniProtKB-UniRule"/>
</dbReference>
<dbReference type="SUPFAM" id="SSF47323">
    <property type="entry name" value="Anticodon-binding domain of a subclass of class I aminoacyl-tRNA synthetases"/>
    <property type="match status" value="1"/>
</dbReference>
<proteinExistence type="inferred from homology"/>
<comment type="caution">
    <text evidence="12">The sequence shown here is derived from an EMBL/GenBank/DDBJ whole genome shotgun (WGS) entry which is preliminary data.</text>
</comment>
<comment type="catalytic activity">
    <reaction evidence="9 10">
        <text>tRNA(Gly) + glycine + ATP = glycyl-tRNA(Gly) + AMP + diphosphate</text>
        <dbReference type="Rhea" id="RHEA:16013"/>
        <dbReference type="Rhea" id="RHEA-COMP:9664"/>
        <dbReference type="Rhea" id="RHEA-COMP:9683"/>
        <dbReference type="ChEBI" id="CHEBI:30616"/>
        <dbReference type="ChEBI" id="CHEBI:33019"/>
        <dbReference type="ChEBI" id="CHEBI:57305"/>
        <dbReference type="ChEBI" id="CHEBI:78442"/>
        <dbReference type="ChEBI" id="CHEBI:78522"/>
        <dbReference type="ChEBI" id="CHEBI:456215"/>
        <dbReference type="EC" id="6.1.1.14"/>
    </reaction>
</comment>
<dbReference type="NCBIfam" id="TIGR00211">
    <property type="entry name" value="glyS"/>
    <property type="match status" value="1"/>
</dbReference>
<evidence type="ECO:0000256" key="8">
    <source>
        <dbReference type="ARBA" id="ARBA00023146"/>
    </source>
</evidence>
<evidence type="ECO:0000256" key="6">
    <source>
        <dbReference type="ARBA" id="ARBA00022840"/>
    </source>
</evidence>
<dbReference type="EC" id="6.1.1.14" evidence="10"/>
<evidence type="ECO:0000256" key="10">
    <source>
        <dbReference type="HAMAP-Rule" id="MF_00255"/>
    </source>
</evidence>
<evidence type="ECO:0000259" key="11">
    <source>
        <dbReference type="Pfam" id="PF05746"/>
    </source>
</evidence>
<dbReference type="HAMAP" id="MF_00255">
    <property type="entry name" value="Gly_tRNA_synth_beta"/>
    <property type="match status" value="1"/>
</dbReference>
<dbReference type="EMBL" id="JACXAH010000002">
    <property type="protein sequence ID" value="MBD1371175.1"/>
    <property type="molecule type" value="Genomic_DNA"/>
</dbReference>
<keyword evidence="4 10" id="KW-0436">Ligase</keyword>
<evidence type="ECO:0000256" key="3">
    <source>
        <dbReference type="ARBA" id="ARBA00022490"/>
    </source>
</evidence>
<dbReference type="PRINTS" id="PR01045">
    <property type="entry name" value="TRNASYNTHGB"/>
</dbReference>
<evidence type="ECO:0000313" key="12">
    <source>
        <dbReference type="EMBL" id="MBD1371175.1"/>
    </source>
</evidence>
<keyword evidence="13" id="KW-1185">Reference proteome</keyword>
<dbReference type="InterPro" id="IPR006194">
    <property type="entry name" value="Gly-tRNA-synth_heterodimer"/>
</dbReference>
<dbReference type="PANTHER" id="PTHR30075">
    <property type="entry name" value="GLYCYL-TRNA SYNTHETASE"/>
    <property type="match status" value="1"/>
</dbReference>
<sequence length="694" mass="79091">MQYHQLLLEIGCEEIPARFVDDAIQQLQEKLCAWLSEERISYGDVKVFSTPRRLAVLIERVAEKQNDLEEEIKGPPERIARTSEGEWSKAAEGFARKQGISTEQLTIKELKGEKYVYANVYHKGKPTSSLLLEGVPVVLSHLHFPKTMRWGDNPTRFIRPIRWMVCMLDEQIIPIRWAGVVAGNRSSGHRFLGGQVELKSAVEYEGCLASQFVIANSNQRRQIILNQIKKIEEDQGWVIPIDEDLLSEVVQLVEYPTALYGEFDDKYLGLPKPVLITTMREHQRYFPVEAQAGSLLPYFVTVRNGNEFSLEQVARGNEKVLRARLADAQFFYDEDLKLSIADALAKLDHMIFQEELGTVGDRVRRVYDLAVTYGKTYGLNEEAAVHLDRAAQICKFDLSTQMIGEFPELEGIMGADYAKHAGEAEAVIEAIHEHHLPRTAGGALPQSELGTILSLADKIEAVVASFSIGNQPTGSQDPYGLRRKTAAVIQLLLQPSYHHLSLRFMLSKAVDRFEVQSLLKVSRDELINDLNQFFALRLKVIFQENRIRYDVIDAVLEADMDRPAFMLEKAKLIMNQVDRETFKYEVDGFTRVSNLAQKADHLVLDPSRLKETAEKDLYQAWFKANEQFTLAEQAQNASQMYEALVTMVPAIHQFFDEVMVMVDDQATRQNRLSLLREIDLLTQRFMVFNQIVFA</sequence>
<comment type="similarity">
    <text evidence="2 10">Belongs to the class-II aminoacyl-tRNA synthetase family.</text>
</comment>
<dbReference type="GO" id="GO:0005524">
    <property type="term" value="F:ATP binding"/>
    <property type="evidence" value="ECO:0007669"/>
    <property type="project" value="UniProtKB-UniRule"/>
</dbReference>
<accession>A0A926RSG8</accession>
<evidence type="ECO:0000256" key="1">
    <source>
        <dbReference type="ARBA" id="ARBA00004496"/>
    </source>
</evidence>
<dbReference type="Proteomes" id="UP000661691">
    <property type="component" value="Unassembled WGS sequence"/>
</dbReference>
<dbReference type="GO" id="GO:0004820">
    <property type="term" value="F:glycine-tRNA ligase activity"/>
    <property type="evidence" value="ECO:0007669"/>
    <property type="project" value="UniProtKB-UniRule"/>
</dbReference>
<organism evidence="12 13">
    <name type="scientific">Polycladospora coralii</name>
    <dbReference type="NCBI Taxonomy" id="2771432"/>
    <lineage>
        <taxon>Bacteria</taxon>
        <taxon>Bacillati</taxon>
        <taxon>Bacillota</taxon>
        <taxon>Bacilli</taxon>
        <taxon>Bacillales</taxon>
        <taxon>Thermoactinomycetaceae</taxon>
        <taxon>Polycladospora</taxon>
    </lineage>
</organism>
<dbReference type="Pfam" id="PF02092">
    <property type="entry name" value="tRNA_synt_2f"/>
    <property type="match status" value="1"/>
</dbReference>
<name>A0A926RSG8_9BACL</name>
<comment type="subcellular location">
    <subcellularLocation>
        <location evidence="1 10">Cytoplasm</location>
    </subcellularLocation>
</comment>
<protein>
    <recommendedName>
        <fullName evidence="10">Glycine--tRNA ligase beta subunit</fullName>
        <ecNumber evidence="10">6.1.1.14</ecNumber>
    </recommendedName>
    <alternativeName>
        <fullName evidence="10">Glycyl-tRNA synthetase beta subunit</fullName>
        <shortName evidence="10">GlyRS</shortName>
    </alternativeName>
</protein>
<dbReference type="RefSeq" id="WP_191141399.1">
    <property type="nucleotide sequence ID" value="NZ_JACXAH010000002.1"/>
</dbReference>
<dbReference type="PANTHER" id="PTHR30075:SF2">
    <property type="entry name" value="GLYCINE--TRNA LIGASE, CHLOROPLASTIC_MITOCHONDRIAL 2"/>
    <property type="match status" value="1"/>
</dbReference>
<evidence type="ECO:0000256" key="5">
    <source>
        <dbReference type="ARBA" id="ARBA00022741"/>
    </source>
</evidence>
<evidence type="ECO:0000256" key="4">
    <source>
        <dbReference type="ARBA" id="ARBA00022598"/>
    </source>
</evidence>
<evidence type="ECO:0000256" key="7">
    <source>
        <dbReference type="ARBA" id="ARBA00022917"/>
    </source>
</evidence>
<keyword evidence="3 10" id="KW-0963">Cytoplasm</keyword>
<comment type="subunit">
    <text evidence="10">Tetramer of two alpha and two beta subunits.</text>
</comment>
<dbReference type="GO" id="GO:0005829">
    <property type="term" value="C:cytosol"/>
    <property type="evidence" value="ECO:0007669"/>
    <property type="project" value="TreeGrafter"/>
</dbReference>
<evidence type="ECO:0000256" key="9">
    <source>
        <dbReference type="ARBA" id="ARBA00047937"/>
    </source>
</evidence>
<evidence type="ECO:0000313" key="13">
    <source>
        <dbReference type="Proteomes" id="UP000661691"/>
    </source>
</evidence>
<keyword evidence="8 10" id="KW-0030">Aminoacyl-tRNA synthetase</keyword>
<dbReference type="InterPro" id="IPR008909">
    <property type="entry name" value="DALR_anticod-bd"/>
</dbReference>
<dbReference type="InterPro" id="IPR009080">
    <property type="entry name" value="tRNAsynth_Ia_anticodon-bd"/>
</dbReference>
<dbReference type="SUPFAM" id="SSF109604">
    <property type="entry name" value="HD-domain/PDEase-like"/>
    <property type="match status" value="1"/>
</dbReference>
<dbReference type="Pfam" id="PF05746">
    <property type="entry name" value="DALR_1"/>
    <property type="match status" value="1"/>
</dbReference>
<feature type="domain" description="DALR anticodon binding" evidence="11">
    <location>
        <begin position="590"/>
        <end position="676"/>
    </location>
</feature>
<dbReference type="InterPro" id="IPR015944">
    <property type="entry name" value="Gly-tRNA-synth_bsu"/>
</dbReference>
<keyword evidence="5 10" id="KW-0547">Nucleotide-binding</keyword>
<reference evidence="12" key="1">
    <citation type="submission" date="2020-09" db="EMBL/GenBank/DDBJ databases">
        <title>A novel bacterium of genus Hazenella, isolated from South China Sea.</title>
        <authorList>
            <person name="Huang H."/>
            <person name="Mo K."/>
            <person name="Hu Y."/>
        </authorList>
    </citation>
    <scope>NUCLEOTIDE SEQUENCE</scope>
    <source>
        <strain evidence="12">IB182357</strain>
    </source>
</reference>
<dbReference type="GO" id="GO:0004814">
    <property type="term" value="F:arginine-tRNA ligase activity"/>
    <property type="evidence" value="ECO:0007669"/>
    <property type="project" value="InterPro"/>
</dbReference>
<dbReference type="PROSITE" id="PS50861">
    <property type="entry name" value="AA_TRNA_LIGASE_II_GLYAB"/>
    <property type="match status" value="1"/>
</dbReference>
<evidence type="ECO:0000256" key="2">
    <source>
        <dbReference type="ARBA" id="ARBA00008226"/>
    </source>
</evidence>